<dbReference type="GO" id="GO:0005886">
    <property type="term" value="C:plasma membrane"/>
    <property type="evidence" value="ECO:0007669"/>
    <property type="project" value="UniProtKB-SubCell"/>
</dbReference>
<evidence type="ECO:0000256" key="5">
    <source>
        <dbReference type="ARBA" id="ARBA00023136"/>
    </source>
</evidence>
<reference evidence="7" key="1">
    <citation type="submission" date="2020-08" db="EMBL/GenBank/DDBJ databases">
        <title>Whole genome shotgun sequence of Polymorphospora rubra NBRC 101157.</title>
        <authorList>
            <person name="Komaki H."/>
            <person name="Tamura T."/>
        </authorList>
    </citation>
    <scope>NUCLEOTIDE SEQUENCE</scope>
    <source>
        <strain evidence="7">NBRC 101157</strain>
    </source>
</reference>
<dbReference type="RefSeq" id="WP_212816496.1">
    <property type="nucleotide sequence ID" value="NZ_AP023359.1"/>
</dbReference>
<feature type="transmembrane region" description="Helical" evidence="6">
    <location>
        <begin position="71"/>
        <end position="88"/>
    </location>
</feature>
<feature type="transmembrane region" description="Helical" evidence="6">
    <location>
        <begin position="153"/>
        <end position="173"/>
    </location>
</feature>
<sequence>MTWSSYLSYVAFAAVLVLVPGADFAVIVKNTLAGGARRGRWSAAGVASSNAVQGLAAVAGLGAVIVHYQPLFQAIKWAGIGYLVYLAIQTFRSAWAGRYAAVPGGAGPVPGPGRAAQARAGWRQGFLSNITNPKVLVFYLAVLPQFIGPSTPLPVLLVVGLSHALLSLTYLLVVVTGLHRVRGIIGRRRIRRALDAVTGTLLLGFGVRLAAEQT</sequence>
<organism evidence="7 8">
    <name type="scientific">Polymorphospora rubra</name>
    <dbReference type="NCBI Taxonomy" id="338584"/>
    <lineage>
        <taxon>Bacteria</taxon>
        <taxon>Bacillati</taxon>
        <taxon>Actinomycetota</taxon>
        <taxon>Actinomycetes</taxon>
        <taxon>Micromonosporales</taxon>
        <taxon>Micromonosporaceae</taxon>
        <taxon>Polymorphospora</taxon>
    </lineage>
</organism>
<gene>
    <name evidence="7" type="ORF">Prubr_41350</name>
</gene>
<dbReference type="PIRSF" id="PIRSF006324">
    <property type="entry name" value="LeuE"/>
    <property type="match status" value="1"/>
</dbReference>
<dbReference type="AlphaFoldDB" id="A0A810N3E6"/>
<dbReference type="Proteomes" id="UP000680866">
    <property type="component" value="Chromosome"/>
</dbReference>
<dbReference type="EMBL" id="AP023359">
    <property type="protein sequence ID" value="BCJ67114.1"/>
    <property type="molecule type" value="Genomic_DNA"/>
</dbReference>
<dbReference type="GO" id="GO:0015171">
    <property type="term" value="F:amino acid transmembrane transporter activity"/>
    <property type="evidence" value="ECO:0007669"/>
    <property type="project" value="TreeGrafter"/>
</dbReference>
<keyword evidence="8" id="KW-1185">Reference proteome</keyword>
<accession>A0A810N3E6</accession>
<evidence type="ECO:0000256" key="2">
    <source>
        <dbReference type="ARBA" id="ARBA00022475"/>
    </source>
</evidence>
<feature type="transmembrane region" description="Helical" evidence="6">
    <location>
        <begin position="6"/>
        <end position="28"/>
    </location>
</feature>
<keyword evidence="2" id="KW-1003">Cell membrane</keyword>
<evidence type="ECO:0000256" key="4">
    <source>
        <dbReference type="ARBA" id="ARBA00022989"/>
    </source>
</evidence>
<protein>
    <submittedName>
        <fullName evidence="7">Threonine efflux protein</fullName>
    </submittedName>
</protein>
<evidence type="ECO:0000256" key="3">
    <source>
        <dbReference type="ARBA" id="ARBA00022692"/>
    </source>
</evidence>
<name>A0A810N3E6_9ACTN</name>
<comment type="subcellular location">
    <subcellularLocation>
        <location evidence="1">Cell membrane</location>
        <topology evidence="1">Multi-pass membrane protein</topology>
    </subcellularLocation>
</comment>
<dbReference type="KEGG" id="pry:Prubr_41350"/>
<keyword evidence="5 6" id="KW-0472">Membrane</keyword>
<evidence type="ECO:0000256" key="6">
    <source>
        <dbReference type="SAM" id="Phobius"/>
    </source>
</evidence>
<feature type="transmembrane region" description="Helical" evidence="6">
    <location>
        <begin position="40"/>
        <end position="65"/>
    </location>
</feature>
<dbReference type="PANTHER" id="PTHR30086">
    <property type="entry name" value="ARGININE EXPORTER PROTEIN ARGO"/>
    <property type="match status" value="1"/>
</dbReference>
<evidence type="ECO:0000256" key="1">
    <source>
        <dbReference type="ARBA" id="ARBA00004651"/>
    </source>
</evidence>
<dbReference type="Pfam" id="PF01810">
    <property type="entry name" value="LysE"/>
    <property type="match status" value="1"/>
</dbReference>
<feature type="transmembrane region" description="Helical" evidence="6">
    <location>
        <begin position="126"/>
        <end position="147"/>
    </location>
</feature>
<proteinExistence type="predicted"/>
<dbReference type="PANTHER" id="PTHR30086:SF20">
    <property type="entry name" value="ARGININE EXPORTER PROTEIN ARGO-RELATED"/>
    <property type="match status" value="1"/>
</dbReference>
<evidence type="ECO:0000313" key="8">
    <source>
        <dbReference type="Proteomes" id="UP000680866"/>
    </source>
</evidence>
<keyword evidence="3 6" id="KW-0812">Transmembrane</keyword>
<keyword evidence="4 6" id="KW-1133">Transmembrane helix</keyword>
<evidence type="ECO:0000313" key="7">
    <source>
        <dbReference type="EMBL" id="BCJ67114.1"/>
    </source>
</evidence>
<dbReference type="InterPro" id="IPR001123">
    <property type="entry name" value="LeuE-type"/>
</dbReference>